<feature type="region of interest" description="Disordered" evidence="1">
    <location>
        <begin position="476"/>
        <end position="500"/>
    </location>
</feature>
<gene>
    <name evidence="2" type="ordered locus">TP03_0492</name>
</gene>
<evidence type="ECO:0000313" key="2">
    <source>
        <dbReference type="EMBL" id="EAN31237.1"/>
    </source>
</evidence>
<protein>
    <submittedName>
        <fullName evidence="2">Uncharacterized protein</fullName>
    </submittedName>
</protein>
<reference evidence="2 3" key="1">
    <citation type="journal article" date="2005" name="Science">
        <title>Genome sequence of Theileria parva, a bovine pathogen that transforms lymphocytes.</title>
        <authorList>
            <person name="Gardner M.J."/>
            <person name="Bishop R."/>
            <person name="Shah T."/>
            <person name="de Villiers E.P."/>
            <person name="Carlton J.M."/>
            <person name="Hall N."/>
            <person name="Ren Q."/>
            <person name="Paulsen I.T."/>
            <person name="Pain A."/>
            <person name="Berriman M."/>
            <person name="Wilson R.J.M."/>
            <person name="Sato S."/>
            <person name="Ralph S.A."/>
            <person name="Mann D.J."/>
            <person name="Xiong Z."/>
            <person name="Shallom S.J."/>
            <person name="Weidman J."/>
            <person name="Jiang L."/>
            <person name="Lynn J."/>
            <person name="Weaver B."/>
            <person name="Shoaibi A."/>
            <person name="Domingo A.R."/>
            <person name="Wasawo D."/>
            <person name="Crabtree J."/>
            <person name="Wortman J.R."/>
            <person name="Haas B."/>
            <person name="Angiuoli S.V."/>
            <person name="Creasy T.H."/>
            <person name="Lu C."/>
            <person name="Suh B."/>
            <person name="Silva J.C."/>
            <person name="Utterback T.R."/>
            <person name="Feldblyum T.V."/>
            <person name="Pertea M."/>
            <person name="Allen J."/>
            <person name="Nierman W.C."/>
            <person name="Taracha E.L.N."/>
            <person name="Salzberg S.L."/>
            <person name="White O.R."/>
            <person name="Fitzhugh H.A."/>
            <person name="Morzaria S."/>
            <person name="Venter J.C."/>
            <person name="Fraser C.M."/>
            <person name="Nene V."/>
        </authorList>
    </citation>
    <scope>NUCLEOTIDE SEQUENCE [LARGE SCALE GENOMIC DNA]</scope>
    <source>
        <strain evidence="2 3">Muguga</strain>
    </source>
</reference>
<proteinExistence type="predicted"/>
<dbReference type="KEGG" id="tpv:TP03_0492"/>
<dbReference type="eggNOG" id="ENOG502QX6R">
    <property type="taxonomic scope" value="Eukaryota"/>
</dbReference>
<evidence type="ECO:0000313" key="3">
    <source>
        <dbReference type="Proteomes" id="UP000001949"/>
    </source>
</evidence>
<dbReference type="Proteomes" id="UP000001949">
    <property type="component" value="Unassembled WGS sequence"/>
</dbReference>
<keyword evidence="3" id="KW-1185">Reference proteome</keyword>
<organism evidence="2 3">
    <name type="scientific">Theileria parva</name>
    <name type="common">East coast fever infection agent</name>
    <dbReference type="NCBI Taxonomy" id="5875"/>
    <lineage>
        <taxon>Eukaryota</taxon>
        <taxon>Sar</taxon>
        <taxon>Alveolata</taxon>
        <taxon>Apicomplexa</taxon>
        <taxon>Aconoidasida</taxon>
        <taxon>Piroplasmida</taxon>
        <taxon>Theileriidae</taxon>
        <taxon>Theileria</taxon>
    </lineage>
</organism>
<evidence type="ECO:0000256" key="1">
    <source>
        <dbReference type="SAM" id="MobiDB-lite"/>
    </source>
</evidence>
<dbReference type="OMA" id="WSFYRES"/>
<name>Q4MZM4_THEPA</name>
<accession>Q4MZM4</accession>
<dbReference type="InParanoid" id="Q4MZM4"/>
<comment type="caution">
    <text evidence="2">The sequence shown here is derived from an EMBL/GenBank/DDBJ whole genome shotgun (WGS) entry which is preliminary data.</text>
</comment>
<dbReference type="VEuPathDB" id="PiroplasmaDB:TpMuguga_03g00492"/>
<dbReference type="EMBL" id="AAGK01000005">
    <property type="protein sequence ID" value="EAN31237.1"/>
    <property type="molecule type" value="Genomic_DNA"/>
</dbReference>
<sequence>MEGQISEIDEIWLSNFRKKLSSSKNTLEFAKKALFYDPYHLNLDEEDYFKISQDNFRISEDNLRSSSLKCSGIKLLDVSSVFEIGKNSLIWSSNVKANLQKIETVLTETLNVLKKNTSEGQEHRKKLLKQLENLCKKFKEYEKICLELLEVVKYTPKKVKEVENLNVLEQFSEITSKFKVSQEDLQIDTKLPGETEPETHLSTDLQYLTLVWSFYRESSCSEIFSLMCYTLFTGNITAFKSILHNSNTSCMLSHIKENWKVLLSYIPISFQFNHYILPIQCVISNPVDTGHVDTSGELSAGGELVTGEVNLDVRMLVDFIDWCFWRIFLILKYTNSSYFILSKFLKSLFKLLEPVDSGLDSLLSRKLHLLNFLKFIIKQYFLYKYINSKHINSIVDRVSIMTFFEYLELDASKKLNLFCEFDLSLPNEQCNCEDQFRDKHKIYKFCLACKTNRLCQKLKAFFILISPSNTVTNSNTVNNSNPVTNSSPVTNANTVNTSNTVNNSNTVTTIDAVNSDQLCGKVWNENGDFREFYESLLRSYNSDLNDYIIGVSETFMKELSTNSFEILYSLSKVLLETSFKDKVYKIFISITFRENAKYNFLDNYFIINSIFSLIIGEQDNYHQDTVDTIDVKNTLFKFLKFFKLSNFNPNNYSTYKLLLTQINSLYTLDRELDIAADSGVDTQDTEFDTWNTKFDTRNTKLCVQLDGINLRIVNSVIKCIFDFVEGLLNLFAINNVENFSVLVITPLDLVLALVDQEYFLLLLQKIISFLVDVLEPQEFYNAMCELVNLSNYISNTQLNDILNMFFYTISISDNLNYINYLLDLHLGQGSPGDSLDNTTVLNSLESILNIVYRIDLSCNLNVFNVVSSYYKFVPKNNKFYSVMRHKNPFSIYSLITLFLNYLYSNTALDSVLLKDNFTFSLNYCGTLGGNVDGNVHGTVGGSVGGSVGAVGTEGFGKGFGKGFDLILESLEFLIMLSKIYKSMLMFNHFSLSTGKQHVKLDYKLYEPAELISNTLSSLILLTGDKRNVNSSQVILTLVFKSILYHVLGSKSFTNQVFDNLKTLTLDLIPKPTSDTVLSILNLLNNTVILSVEMSNLMMISSILQFCLKAQLSQLMSFITLNLVYSNFKGLDSTHPDVDSSDKLDPHCDKIGLADLFEDSDVTYSNSLVDDWDLRKNILMLLFFREEKGLVKGSMVKLADNLSHNLASKLSHNVASKLSHNVASKLAHNVASEFITAAIEKAEGELINIAKKTNRFDMIKEKFLYHKKTETFENSMFPPVLDYFESTPLFHPNLLYNSGDSCGDSSIDSEMFEYRNLREITVSGLVSLDVNLASLMLMENCNFQFNSQFLKDIREVFAKNDMRHVSLFLDSLLVHFRHCKWPENVISKIETVNEFLKLFKHFPRDFSVLVTPFIFKPEYRFELFKNIPEFVQNNVKPLYYIYVNLSKFNTQSNSSMGFGNTFVSANVVDGMSKITEDKLSGCELNEYLFGKIGNSDNLAGNTTDNLVNNLNSEDMTFLCVNSFPHMAEYVEILFNAYDQVFLEDFNVALFIELEPLFLLNHERFANFLIKLYTKLVVPFVSTSRSSQSINTPSTNKFASPRTPVLAPSNPSLLLNNRFLMLRRSICNLLSVYPEYKEVFSTLYMPDSGDVIKMLESILRHMPDFDLTLVDNFEFFKQNLVNSLTLDNFFFVSDSISKLDPAFIISAYRKLELKLRPHSDQLVDCTRLLFEFDLSNNTL</sequence>